<evidence type="ECO:0000313" key="3">
    <source>
        <dbReference type="EMBL" id="VDK40546.1"/>
    </source>
</evidence>
<proteinExistence type="predicted"/>
<dbReference type="Proteomes" id="UP000282613">
    <property type="component" value="Unassembled WGS sequence"/>
</dbReference>
<dbReference type="GO" id="GO:0008023">
    <property type="term" value="C:transcription elongation factor complex"/>
    <property type="evidence" value="ECO:0007669"/>
    <property type="project" value="InterPro"/>
</dbReference>
<accession>A0A0R3WCV7</accession>
<sequence length="746" mass="82924">MEILARISDFQVDFNKIFTYFQQARNKLAKEKKEIDLRKNVSPTSTTQESEGICVCLNRKVYFSHERTKAYKRLLSTISAKAGSTNPEELPEFKEFQELHCQLNAAQKEALEELQDCSPCGHLVLPIDLEESFIRCIHQDQLSRVPGGVYKLISSSKFSVGRASTAKLAHLMSFGEDCTLDIFSLNQKTLPRSMSTDSVPKKKAIDSKCLEIAPEANIIVDADVLVRVLPYLNCNSRCFFPVDLVSSPLDQNKRVVILHKPFLAEPLRDNRLRAQECYTELCKQAFVNSPPPAKALNEPSSENTAISGDEMEGALAIDPAFTRSDGECSPNPNSRPSLKDLQVVLKRCHVVENGQDYSDMEVLQEPASPETPASPPHSPPPLHPCSSSIPLSMGFIFLITASKVLRKVHSCSQDLRLRSQKRGFIIFVFPCYFPVQATMRAIPEESRRWNLFKLCQLNILVSSCGIQLSSQSCAFTTDCLFWPKCSELWSDISKSDIKIVHLEVRPEYLQPWGCEELTEDEIFSSSLGAQLSSPQSPTVLRLRVEASTGRVILAEVQTLDQLLQSNPDFRFETHLAALANVLSPLTRLEAGQYLLSSHMDRDKVKYQLYELFAGEVKANTSAASIVNLNLCATEAFHNAGFAFTSTSNPTSDRGETWRWVKRHRLDLSIPSGVDGDNLLIPAIDTGFSEAMGSSSSQATTSANPKIGKSSKKRSPSPSLSSDKPSKVKAVAQKSPPKMRRSVRPNK</sequence>
<evidence type="ECO:0000313" key="4">
    <source>
        <dbReference type="Proteomes" id="UP000282613"/>
    </source>
</evidence>
<feature type="compositionally biased region" description="Basic residues" evidence="1">
    <location>
        <begin position="736"/>
        <end position="746"/>
    </location>
</feature>
<dbReference type="AlphaFoldDB" id="A0A0R3WCV7"/>
<feature type="domain" description="Little elongation complex subunit 2 C-terminal" evidence="2">
    <location>
        <begin position="494"/>
        <end position="612"/>
    </location>
</feature>
<feature type="region of interest" description="Disordered" evidence="1">
    <location>
        <begin position="690"/>
        <end position="746"/>
    </location>
</feature>
<reference evidence="3 4" key="2">
    <citation type="submission" date="2018-11" db="EMBL/GenBank/DDBJ databases">
        <authorList>
            <consortium name="Pathogen Informatics"/>
        </authorList>
    </citation>
    <scope>NUCLEOTIDE SEQUENCE [LARGE SCALE GENOMIC DNA]</scope>
</reference>
<feature type="compositionally biased region" description="Pro residues" evidence="1">
    <location>
        <begin position="372"/>
        <end position="383"/>
    </location>
</feature>
<evidence type="ECO:0000313" key="5">
    <source>
        <dbReference type="WBParaSite" id="TASK_0000855901-mRNA-1"/>
    </source>
</evidence>
<feature type="compositionally biased region" description="Polar residues" evidence="1">
    <location>
        <begin position="691"/>
        <end position="703"/>
    </location>
</feature>
<feature type="region of interest" description="Disordered" evidence="1">
    <location>
        <begin position="362"/>
        <end position="383"/>
    </location>
</feature>
<protein>
    <submittedName>
        <fullName evidence="5">NARG2_C domain-containing protein</fullName>
    </submittedName>
</protein>
<evidence type="ECO:0000259" key="2">
    <source>
        <dbReference type="Pfam" id="PF10505"/>
    </source>
</evidence>
<reference evidence="5" key="1">
    <citation type="submission" date="2017-02" db="UniProtKB">
        <authorList>
            <consortium name="WormBaseParasite"/>
        </authorList>
    </citation>
    <scope>IDENTIFICATION</scope>
</reference>
<name>A0A0R3WCV7_TAEAS</name>
<dbReference type="InterPro" id="IPR019535">
    <property type="entry name" value="ICE2_C"/>
</dbReference>
<dbReference type="WBParaSite" id="TASK_0000855901-mRNA-1">
    <property type="protein sequence ID" value="TASK_0000855901-mRNA-1"/>
    <property type="gene ID" value="TASK_0000855901"/>
</dbReference>
<gene>
    <name evidence="3" type="ORF">TASK_LOCUS8560</name>
</gene>
<organism evidence="5">
    <name type="scientific">Taenia asiatica</name>
    <name type="common">Asian tapeworm</name>
    <dbReference type="NCBI Taxonomy" id="60517"/>
    <lineage>
        <taxon>Eukaryota</taxon>
        <taxon>Metazoa</taxon>
        <taxon>Spiralia</taxon>
        <taxon>Lophotrochozoa</taxon>
        <taxon>Platyhelminthes</taxon>
        <taxon>Cestoda</taxon>
        <taxon>Eucestoda</taxon>
        <taxon>Cyclophyllidea</taxon>
        <taxon>Taeniidae</taxon>
        <taxon>Taenia</taxon>
    </lineage>
</organism>
<dbReference type="OrthoDB" id="6288737at2759"/>
<evidence type="ECO:0000256" key="1">
    <source>
        <dbReference type="SAM" id="MobiDB-lite"/>
    </source>
</evidence>
<dbReference type="Pfam" id="PF10505">
    <property type="entry name" value="NARG2_C"/>
    <property type="match status" value="1"/>
</dbReference>
<dbReference type="EMBL" id="UYRS01018827">
    <property type="protein sequence ID" value="VDK40546.1"/>
    <property type="molecule type" value="Genomic_DNA"/>
</dbReference>
<keyword evidence="4" id="KW-1185">Reference proteome</keyword>